<dbReference type="InterPro" id="IPR006657">
    <property type="entry name" value="MoPterin_dinucl-bd_dom"/>
</dbReference>
<dbReference type="Proteomes" id="UP001596150">
    <property type="component" value="Unassembled WGS sequence"/>
</dbReference>
<evidence type="ECO:0000259" key="7">
    <source>
        <dbReference type="Pfam" id="PF01568"/>
    </source>
</evidence>
<evidence type="ECO:0000256" key="2">
    <source>
        <dbReference type="ARBA" id="ARBA00010312"/>
    </source>
</evidence>
<dbReference type="InterPro" id="IPR006655">
    <property type="entry name" value="Mopterin_OxRdtase_prok_CS"/>
</dbReference>
<dbReference type="EMBL" id="JBHSML010000002">
    <property type="protein sequence ID" value="MFC5515212.1"/>
    <property type="molecule type" value="Genomic_DNA"/>
</dbReference>
<dbReference type="InterPro" id="IPR009010">
    <property type="entry name" value="Asp_de-COase-like_dom_sf"/>
</dbReference>
<dbReference type="Gene3D" id="3.40.50.740">
    <property type="match status" value="1"/>
</dbReference>
<accession>A0ABW0PU26</accession>
<name>A0ABW0PU26_9HYPH</name>
<comment type="caution">
    <text evidence="8">The sequence shown here is derived from an EMBL/GenBank/DDBJ whole genome shotgun (WGS) entry which is preliminary data.</text>
</comment>
<dbReference type="Gene3D" id="3.90.55.10">
    <property type="entry name" value="Dimethylsulfoxide Reductase, domain 3"/>
    <property type="match status" value="1"/>
</dbReference>
<dbReference type="PROSITE" id="PS00490">
    <property type="entry name" value="MOLYBDOPTERIN_PROK_2"/>
    <property type="match status" value="1"/>
</dbReference>
<gene>
    <name evidence="8" type="ORF">ACFPP9_05475</name>
</gene>
<dbReference type="SUPFAM" id="SSF53706">
    <property type="entry name" value="Formate dehydrogenase/DMSO reductase, domains 1-3"/>
    <property type="match status" value="1"/>
</dbReference>
<proteinExistence type="inferred from homology"/>
<keyword evidence="5" id="KW-0560">Oxidoreductase</keyword>
<dbReference type="PANTHER" id="PTHR43742">
    <property type="entry name" value="TRIMETHYLAMINE-N-OXIDE REDUCTASE"/>
    <property type="match status" value="1"/>
</dbReference>
<evidence type="ECO:0000256" key="5">
    <source>
        <dbReference type="ARBA" id="ARBA00023002"/>
    </source>
</evidence>
<evidence type="ECO:0000256" key="3">
    <source>
        <dbReference type="ARBA" id="ARBA00022505"/>
    </source>
</evidence>
<dbReference type="PANTHER" id="PTHR43742:SF10">
    <property type="entry name" value="TRIMETHYLAMINE-N-OXIDE REDUCTASE 2"/>
    <property type="match status" value="1"/>
</dbReference>
<feature type="domain" description="Molybdopterin oxidoreductase" evidence="6">
    <location>
        <begin position="50"/>
        <end position="506"/>
    </location>
</feature>
<dbReference type="Gene3D" id="2.40.40.20">
    <property type="match status" value="1"/>
</dbReference>
<dbReference type="InterPro" id="IPR050612">
    <property type="entry name" value="Prok_Mopterin_Oxidored"/>
</dbReference>
<protein>
    <submittedName>
        <fullName evidence="8">Molybdopterin-dependent oxidoreductase</fullName>
    </submittedName>
</protein>
<organism evidence="8 9">
    <name type="scientific">Kaistia terrae</name>
    <dbReference type="NCBI Taxonomy" id="537017"/>
    <lineage>
        <taxon>Bacteria</taxon>
        <taxon>Pseudomonadati</taxon>
        <taxon>Pseudomonadota</taxon>
        <taxon>Alphaproteobacteria</taxon>
        <taxon>Hyphomicrobiales</taxon>
        <taxon>Kaistiaceae</taxon>
        <taxon>Kaistia</taxon>
    </lineage>
</organism>
<feature type="domain" description="Molybdopterin dinucleotide-binding" evidence="7">
    <location>
        <begin position="623"/>
        <end position="738"/>
    </location>
</feature>
<evidence type="ECO:0000313" key="9">
    <source>
        <dbReference type="Proteomes" id="UP001596150"/>
    </source>
</evidence>
<keyword evidence="9" id="KW-1185">Reference proteome</keyword>
<comment type="similarity">
    <text evidence="2">Belongs to the prokaryotic molybdopterin-containing oxidoreductase family.</text>
</comment>
<keyword evidence="4" id="KW-0479">Metal-binding</keyword>
<evidence type="ECO:0000256" key="4">
    <source>
        <dbReference type="ARBA" id="ARBA00022723"/>
    </source>
</evidence>
<dbReference type="SUPFAM" id="SSF50692">
    <property type="entry name" value="ADC-like"/>
    <property type="match status" value="1"/>
</dbReference>
<dbReference type="InterPro" id="IPR041954">
    <property type="entry name" value="CT_DMSOR/BSOR/TMAOR"/>
</dbReference>
<sequence>MATAHTLFHWGLYEARPHESGEPGLGRWRGDEDPSPIGLADRLSDFDVARIARPSVRRSVLEQGPGARRDLRGREAFVEVDWEIAIKLVASELTRVIAEHGNASIFGGSYGWASAGRFHHALSQLHRFLNVIGGYIRQTDSYSLGAGRVLMPHLLGTMDEIMGGMTSWDVMERHTELFVTFGGVPAKNAQVSPGGAGSHRVAGALRRMKANGARFVNFSPVQSNLDVGGEVEWIPIRPNTDTALMLGLAFVLQTEGFTDRAQIDRYASGFGEFLPYLLGETDGMPKTPEWAAAITGVPEETIRRVARDMASSRTMLNIAWALQRASHGEQPFWMLMTLGCMLGQFGLPGGGFGLGYGAMNGIGSPHVKLKGPTFPQGRNPIDAFIPCARVTDMLLSPGERFAYNGGVHTYPDARLIYWAGGNPFHHHQDLNRLVAAWQRPETIIVHEPYWTPTAKHADIVLPVTTSVEREDIGFSTREGTIVAMRKLKPAYGEARSDFDILAAIAARMGLEAAFTEGLDEDGWLRRLYSEFRRDSSALLPDLPDFDAFLEAGVVPLPLHDEGVVYLQDYRRDPEAHPLPTPSGKMEIHSERIAAFGLADCQGHPRWYEPAEWLGSARANAYPLHMISDQPERRLHSQLDTAPWSKAGKVDGREPIQIRTEDALARGIASGDIVRVFNDRGACLASAVVTDAIAPHVVKLSTGAWFDQPGSIEQAGNPNVLTLDIGASGLSQGCIAQTCLVEIEKYAGAPTRVTAHDLPHLVAAATVRPIIHGDPKEMTELAFTPSPGRTS</sequence>
<evidence type="ECO:0000256" key="1">
    <source>
        <dbReference type="ARBA" id="ARBA00001942"/>
    </source>
</evidence>
<dbReference type="Pfam" id="PF00384">
    <property type="entry name" value="Molybdopterin"/>
    <property type="match status" value="1"/>
</dbReference>
<dbReference type="Gene3D" id="3.40.228.10">
    <property type="entry name" value="Dimethylsulfoxide Reductase, domain 2"/>
    <property type="match status" value="1"/>
</dbReference>
<dbReference type="CDD" id="cd02793">
    <property type="entry name" value="MopB_CT_DMSOR-BSOR-TMAOR"/>
    <property type="match status" value="1"/>
</dbReference>
<comment type="cofactor">
    <cofactor evidence="1">
        <name>Mo-bis(molybdopterin guanine dinucleotide)</name>
        <dbReference type="ChEBI" id="CHEBI:60539"/>
    </cofactor>
</comment>
<dbReference type="Pfam" id="PF01568">
    <property type="entry name" value="Molydop_binding"/>
    <property type="match status" value="1"/>
</dbReference>
<reference evidence="9" key="1">
    <citation type="journal article" date="2019" name="Int. J. Syst. Evol. Microbiol.">
        <title>The Global Catalogue of Microorganisms (GCM) 10K type strain sequencing project: providing services to taxonomists for standard genome sequencing and annotation.</title>
        <authorList>
            <consortium name="The Broad Institute Genomics Platform"/>
            <consortium name="The Broad Institute Genome Sequencing Center for Infectious Disease"/>
            <person name="Wu L."/>
            <person name="Ma J."/>
        </authorList>
    </citation>
    <scope>NUCLEOTIDE SEQUENCE [LARGE SCALE GENOMIC DNA]</scope>
    <source>
        <strain evidence="9">KACC 12633</strain>
    </source>
</reference>
<dbReference type="RefSeq" id="WP_266343209.1">
    <property type="nucleotide sequence ID" value="NZ_JAPKNH010000002.1"/>
</dbReference>
<keyword evidence="3" id="KW-0500">Molybdenum</keyword>
<evidence type="ECO:0000313" key="8">
    <source>
        <dbReference type="EMBL" id="MFC5515212.1"/>
    </source>
</evidence>
<dbReference type="InterPro" id="IPR006656">
    <property type="entry name" value="Mopterin_OxRdtase"/>
</dbReference>
<evidence type="ECO:0000259" key="6">
    <source>
        <dbReference type="Pfam" id="PF00384"/>
    </source>
</evidence>